<comment type="caution">
    <text evidence="2">The sequence shown here is derived from an EMBL/GenBank/DDBJ whole genome shotgun (WGS) entry which is preliminary data.</text>
</comment>
<reference evidence="2" key="1">
    <citation type="submission" date="2019-05" db="EMBL/GenBank/DDBJ databases">
        <title>Annotation for the trematode Paragonimus heterotremus.</title>
        <authorList>
            <person name="Choi Y.-J."/>
        </authorList>
    </citation>
    <scope>NUCLEOTIDE SEQUENCE</scope>
    <source>
        <strain evidence="2">LC</strain>
    </source>
</reference>
<dbReference type="Proteomes" id="UP000748531">
    <property type="component" value="Unassembled WGS sequence"/>
</dbReference>
<keyword evidence="1" id="KW-0472">Membrane</keyword>
<accession>A0A8J4STA9</accession>
<organism evidence="2 3">
    <name type="scientific">Paragonimus heterotremus</name>
    <dbReference type="NCBI Taxonomy" id="100268"/>
    <lineage>
        <taxon>Eukaryota</taxon>
        <taxon>Metazoa</taxon>
        <taxon>Spiralia</taxon>
        <taxon>Lophotrochozoa</taxon>
        <taxon>Platyhelminthes</taxon>
        <taxon>Trematoda</taxon>
        <taxon>Digenea</taxon>
        <taxon>Plagiorchiida</taxon>
        <taxon>Troglotremata</taxon>
        <taxon>Troglotrematidae</taxon>
        <taxon>Paragonimus</taxon>
    </lineage>
</organism>
<feature type="transmembrane region" description="Helical" evidence="1">
    <location>
        <begin position="20"/>
        <end position="36"/>
    </location>
</feature>
<keyword evidence="1" id="KW-0812">Transmembrane</keyword>
<proteinExistence type="predicted"/>
<keyword evidence="3" id="KW-1185">Reference proteome</keyword>
<sequence length="189" mass="22249">MMNYLKHECTSLLWMSRRKKIVLVSIIAFVIALTMLRQRPKELEHKYFQQPPIDDHIHIAVVVKNEASCRQALTMMKSMLFHIGLFNEQACTAPPIMSRRPLNPSLKSNLIFHLIVDDEARKCLNDVSSWWSHQNWIVKFYRMEEFLVSFYLVFTLSSSGMRQNIPLFVFFDSVKLSHSPVQISMRLME</sequence>
<dbReference type="AlphaFoldDB" id="A0A8J4STA9"/>
<evidence type="ECO:0000313" key="3">
    <source>
        <dbReference type="Proteomes" id="UP000748531"/>
    </source>
</evidence>
<dbReference type="EMBL" id="LUCH01006204">
    <property type="protein sequence ID" value="KAF5397481.1"/>
    <property type="molecule type" value="Genomic_DNA"/>
</dbReference>
<protein>
    <submittedName>
        <fullName evidence="2">Uncharacterized protein</fullName>
    </submittedName>
</protein>
<evidence type="ECO:0000313" key="2">
    <source>
        <dbReference type="EMBL" id="KAF5397481.1"/>
    </source>
</evidence>
<evidence type="ECO:0000256" key="1">
    <source>
        <dbReference type="SAM" id="Phobius"/>
    </source>
</evidence>
<gene>
    <name evidence="2" type="ORF">PHET_09554</name>
</gene>
<keyword evidence="1" id="KW-1133">Transmembrane helix</keyword>
<name>A0A8J4STA9_9TREM</name>